<gene>
    <name evidence="2" type="ORF">LT40_02590</name>
</gene>
<dbReference type="AlphaFoldDB" id="A0A089ZPR6"/>
<dbReference type="OrthoDB" id="7022734at2"/>
<proteinExistence type="predicted"/>
<dbReference type="InterPro" id="IPR046673">
    <property type="entry name" value="ToxA_N"/>
</dbReference>
<dbReference type="KEGG" id="prh:LT40_02590"/>
<dbReference type="Gene3D" id="3.90.550.20">
    <property type="match status" value="1"/>
</dbReference>
<evidence type="ECO:0000259" key="1">
    <source>
        <dbReference type="Pfam" id="PF20178"/>
    </source>
</evidence>
<dbReference type="Proteomes" id="UP000029499">
    <property type="component" value="Chromosome"/>
</dbReference>
<dbReference type="Pfam" id="PF20178">
    <property type="entry name" value="ToxA_N"/>
    <property type="match status" value="1"/>
</dbReference>
<evidence type="ECO:0000313" key="3">
    <source>
        <dbReference type="Proteomes" id="UP000029499"/>
    </source>
</evidence>
<organism evidence="2 3">
    <name type="scientific">Pseudomonas rhizosphaerae</name>
    <dbReference type="NCBI Taxonomy" id="216142"/>
    <lineage>
        <taxon>Bacteria</taxon>
        <taxon>Pseudomonadati</taxon>
        <taxon>Pseudomonadota</taxon>
        <taxon>Gammaproteobacteria</taxon>
        <taxon>Pseudomonadales</taxon>
        <taxon>Pseudomonadaceae</taxon>
        <taxon>Pseudomonas</taxon>
    </lineage>
</organism>
<sequence>MTDPFITAQGVQTVRDALDDYPRPDRAAADAVRKWASSRGLELNPGKVDAVTLHYQVKGQRCIARIVQKISMTQALLSNWQGESNNNLIGAALHEAWAGDPPPYPITLVDHLDEHGLFDNGAEYLVYNGLYRQVSPATFDVAHHVRIPAEDFQQFIWNLDFHRPYGQMLKTFWKDGLNRYRDAAKVNFIAACNRQVSNASLSDAGRVLAWQVAGLQTRPHAVHVACLNIYGYAATNLLCLKNTTTGLTLLYIPGNSWPFHEFADESAMKHWVAEQCKHPHTRQALESHFPPGDEADTLGFSGLNTALTGLGLYPAYHHFDPDRHPGFATSGLWTPNDTVNYRTDKYSPSIQGDLFLAMAKQQKKRSEQDADFIISTDSSVTKEKWRGYLDSAVNTLAPIAMVVPELAPVFALGGLAELGLGLDRALNAKTLAQRADGAIDAAWGLLNAEPLLHMPLPKRPAIFRVKRLEFVPPSRVNGQIGYPLSPLNAPHLPPIEPILETAFSLPHAVPPVAGARQDIADAVVRVPSYNGKHDLLECEIDGYMADVHYDLERNAFIQSMHLNDIDPPYYVPSQSGERSLVKLEDPERPVTDEQRMETLRALGVDVILPMSLAELRPPSAKPIAQKISCIWVGNKVISPQLLENVGRNDALLRNSNYAYRLFLSTTSPSVYARNVELLAAHAPTLEVIPLESQPLYEEFQRSPYYAQYKAAIDGNGGVASNFSSASDVLRYRLLYNEGGLYMDLDDVILPPGQKTPMYQTSVPIDSVPLRTSHRGLIVGLPMSNETLGMNTQYNGSMIGSHPGNPTLNAISDTIRQRFEAQPDFYNSRPDPSDDPAGFQRYAIALNHISGPKALTDTIRERLLELAQYCEVWNMIALPLRNQAATIDWSEVMEAYQALTPLSKFSRVGSTASWMHT</sequence>
<dbReference type="RefSeq" id="WP_043186101.1">
    <property type="nucleotide sequence ID" value="NZ_CP009533.1"/>
</dbReference>
<keyword evidence="3" id="KW-1185">Reference proteome</keyword>
<reference evidence="2 3" key="1">
    <citation type="journal article" date="2015" name="J. Biotechnol.">
        <title>Complete genome sequence of Pseudomonas rhizosphaerae IH5T (=DSM 16299T), a phosphate-solubilizing rhizobacterium for bacterial biofertilizer.</title>
        <authorList>
            <person name="Kwak Y."/>
            <person name="Jung B.K."/>
            <person name="Shin J.H."/>
        </authorList>
    </citation>
    <scope>NUCLEOTIDE SEQUENCE [LARGE SCALE GENOMIC DNA]</scope>
    <source>
        <strain evidence="2">DSM 16299</strain>
    </source>
</reference>
<dbReference type="InterPro" id="IPR029044">
    <property type="entry name" value="Nucleotide-diphossugar_trans"/>
</dbReference>
<name>A0A089ZPR6_9PSED</name>
<evidence type="ECO:0000313" key="2">
    <source>
        <dbReference type="EMBL" id="AIS16346.1"/>
    </source>
</evidence>
<dbReference type="InterPro" id="IPR007577">
    <property type="entry name" value="GlycoTrfase_DXD_sugar-bd_CS"/>
</dbReference>
<dbReference type="eggNOG" id="COG3774">
    <property type="taxonomic scope" value="Bacteria"/>
</dbReference>
<protein>
    <recommendedName>
        <fullName evidence="1">Dermonecrotic toxin N-terminal domain-containing protein</fullName>
    </recommendedName>
</protein>
<feature type="domain" description="Dermonecrotic toxin N-terminal" evidence="1">
    <location>
        <begin position="18"/>
        <end position="290"/>
    </location>
</feature>
<dbReference type="SUPFAM" id="SSF53448">
    <property type="entry name" value="Nucleotide-diphospho-sugar transferases"/>
    <property type="match status" value="1"/>
</dbReference>
<dbReference type="HOGENOM" id="CLU_294036_0_0_6"/>
<dbReference type="Pfam" id="PF04488">
    <property type="entry name" value="Gly_transf_sug"/>
    <property type="match status" value="1"/>
</dbReference>
<dbReference type="EMBL" id="CP009533">
    <property type="protein sequence ID" value="AIS16346.1"/>
    <property type="molecule type" value="Genomic_DNA"/>
</dbReference>
<dbReference type="STRING" id="216142.LT40_02590"/>
<accession>A0A089ZPR6</accession>